<feature type="transmembrane region" description="Helical" evidence="2">
    <location>
        <begin position="47"/>
        <end position="71"/>
    </location>
</feature>
<evidence type="ECO:0000256" key="1">
    <source>
        <dbReference type="SAM" id="MobiDB-lite"/>
    </source>
</evidence>
<accession>A0AA36DPC5</accession>
<dbReference type="Pfam" id="PF00092">
    <property type="entry name" value="VWA"/>
    <property type="match status" value="1"/>
</dbReference>
<reference evidence="4" key="1">
    <citation type="submission" date="2023-07" db="EMBL/GenBank/DDBJ databases">
        <authorList>
            <consortium name="CYATHOMIX"/>
        </authorList>
    </citation>
    <scope>NUCLEOTIDE SEQUENCE</scope>
    <source>
        <strain evidence="4">N/A</strain>
    </source>
</reference>
<feature type="region of interest" description="Disordered" evidence="1">
    <location>
        <begin position="241"/>
        <end position="293"/>
    </location>
</feature>
<evidence type="ECO:0000256" key="2">
    <source>
        <dbReference type="SAM" id="Phobius"/>
    </source>
</evidence>
<dbReference type="SMART" id="SM00327">
    <property type="entry name" value="VWA"/>
    <property type="match status" value="1"/>
</dbReference>
<dbReference type="PRINTS" id="PR00453">
    <property type="entry name" value="VWFADOMAIN"/>
</dbReference>
<organism evidence="4 5">
    <name type="scientific">Cylicocyclus nassatus</name>
    <name type="common">Nematode worm</name>
    <dbReference type="NCBI Taxonomy" id="53992"/>
    <lineage>
        <taxon>Eukaryota</taxon>
        <taxon>Metazoa</taxon>
        <taxon>Ecdysozoa</taxon>
        <taxon>Nematoda</taxon>
        <taxon>Chromadorea</taxon>
        <taxon>Rhabditida</taxon>
        <taxon>Rhabditina</taxon>
        <taxon>Rhabditomorpha</taxon>
        <taxon>Strongyloidea</taxon>
        <taxon>Strongylidae</taxon>
        <taxon>Cylicocyclus</taxon>
    </lineage>
</organism>
<dbReference type="PROSITE" id="PS50234">
    <property type="entry name" value="VWFA"/>
    <property type="match status" value="1"/>
</dbReference>
<dbReference type="PANTHER" id="PTHR22588">
    <property type="entry name" value="VWFA DOMAIN-CONTAINING PROTEIN"/>
    <property type="match status" value="1"/>
</dbReference>
<dbReference type="InterPro" id="IPR052229">
    <property type="entry name" value="Collagen-VI/PIF"/>
</dbReference>
<comment type="caution">
    <text evidence="4">The sequence shown here is derived from an EMBL/GenBank/DDBJ whole genome shotgun (WGS) entry which is preliminary data.</text>
</comment>
<sequence>MSVADLSWWKYLNWNVTKCTKYDDLNTVSWTTDCSSHNAAVFGSTCWLVTGILAAILLLCLLVFGYAVYAYRRESKTLSYKLKEMEKTLRSQNEFFTAKLHAQMEEQIKLGEKHAEELRKHNEAIQMAQIEIQRQHQMSAIPPVQATQPQPIIIPYLPSNAAVTQQPQQAGYAITQGGEVFDGRNTNASMNNHEGGYNERGDLIKGETGILHAGGREMDGQASKREEELLSRLTRIEESLAHQSKENEASTSHEDHDHDHHVSDPHSSSAEHQWPSDPHTITEEDSSDAATDDSGYVAQAGKLPSNHPARHLPPVDLLFLVDSSSSIGISNFEAIKTNIANVLEDVDIGPGRSRIALIQYALQPSVVFGFDKYYSLKSVQRGLERMSYTGGATMLSKALSFAAGVLYKEQNMRDIKKRKHKLMPTPRHDRLQVLCLVSDGAADDNIDKAAAYLHEKLQVKIMAMVTRSFNKDRLVPITRFDGSIFVMDQKESISIWLWRQQRMWAENYSAYVEREKSMPLSLKSSKKSHRSQEQQSKSPESV</sequence>
<feature type="domain" description="VWFA" evidence="3">
    <location>
        <begin position="316"/>
        <end position="464"/>
    </location>
</feature>
<feature type="region of interest" description="Disordered" evidence="1">
    <location>
        <begin position="519"/>
        <end position="542"/>
    </location>
</feature>
<dbReference type="AlphaFoldDB" id="A0AA36DPC5"/>
<feature type="compositionally biased region" description="Basic and acidic residues" evidence="1">
    <location>
        <begin position="241"/>
        <end position="264"/>
    </location>
</feature>
<dbReference type="Proteomes" id="UP001176961">
    <property type="component" value="Unassembled WGS sequence"/>
</dbReference>
<protein>
    <recommendedName>
        <fullName evidence="3">VWFA domain-containing protein</fullName>
    </recommendedName>
</protein>
<dbReference type="PANTHER" id="PTHR22588:SF14">
    <property type="entry name" value="VWFA DOMAIN-CONTAINING PROTEIN"/>
    <property type="match status" value="1"/>
</dbReference>
<keyword evidence="2" id="KW-1133">Transmembrane helix</keyword>
<keyword evidence="2" id="KW-0812">Transmembrane</keyword>
<evidence type="ECO:0000313" key="5">
    <source>
        <dbReference type="Proteomes" id="UP001176961"/>
    </source>
</evidence>
<feature type="compositionally biased region" description="Polar residues" evidence="1">
    <location>
        <begin position="533"/>
        <end position="542"/>
    </location>
</feature>
<dbReference type="InterPro" id="IPR002035">
    <property type="entry name" value="VWF_A"/>
</dbReference>
<dbReference type="CDD" id="cd01472">
    <property type="entry name" value="vWA_collagen"/>
    <property type="match status" value="1"/>
</dbReference>
<dbReference type="EMBL" id="CATQJL010000001">
    <property type="protein sequence ID" value="CAJ0591243.1"/>
    <property type="molecule type" value="Genomic_DNA"/>
</dbReference>
<name>A0AA36DPC5_CYLNA</name>
<gene>
    <name evidence="4" type="ORF">CYNAS_LOCUS3226</name>
</gene>
<keyword evidence="2" id="KW-0472">Membrane</keyword>
<dbReference type="InterPro" id="IPR036465">
    <property type="entry name" value="vWFA_dom_sf"/>
</dbReference>
<evidence type="ECO:0000259" key="3">
    <source>
        <dbReference type="PROSITE" id="PS50234"/>
    </source>
</evidence>
<dbReference type="Gene3D" id="3.40.50.410">
    <property type="entry name" value="von Willebrand factor, type A domain"/>
    <property type="match status" value="1"/>
</dbReference>
<evidence type="ECO:0000313" key="4">
    <source>
        <dbReference type="EMBL" id="CAJ0591243.1"/>
    </source>
</evidence>
<proteinExistence type="predicted"/>
<keyword evidence="5" id="KW-1185">Reference proteome</keyword>
<dbReference type="SUPFAM" id="SSF53300">
    <property type="entry name" value="vWA-like"/>
    <property type="match status" value="1"/>
</dbReference>